<dbReference type="AlphaFoldDB" id="A0A327WEI7"/>
<feature type="transmembrane region" description="Helical" evidence="1">
    <location>
        <begin position="353"/>
        <end position="375"/>
    </location>
</feature>
<feature type="transmembrane region" description="Helical" evidence="1">
    <location>
        <begin position="51"/>
        <end position="69"/>
    </location>
</feature>
<evidence type="ECO:0000313" key="3">
    <source>
        <dbReference type="EMBL" id="RAJ85826.1"/>
    </source>
</evidence>
<organism evidence="3 4">
    <name type="scientific">Chitinophaga dinghuensis</name>
    <dbReference type="NCBI Taxonomy" id="1539050"/>
    <lineage>
        <taxon>Bacteria</taxon>
        <taxon>Pseudomonadati</taxon>
        <taxon>Bacteroidota</taxon>
        <taxon>Chitinophagia</taxon>
        <taxon>Chitinophagales</taxon>
        <taxon>Chitinophagaceae</taxon>
        <taxon>Chitinophaga</taxon>
    </lineage>
</organism>
<gene>
    <name evidence="3" type="ORF">CLV59_102531</name>
</gene>
<keyword evidence="4" id="KW-1185">Reference proteome</keyword>
<feature type="transmembrane region" description="Helical" evidence="1">
    <location>
        <begin position="180"/>
        <end position="198"/>
    </location>
</feature>
<accession>A0A327WEI7</accession>
<name>A0A327WEI7_9BACT</name>
<dbReference type="GO" id="GO:0000271">
    <property type="term" value="P:polysaccharide biosynthetic process"/>
    <property type="evidence" value="ECO:0007669"/>
    <property type="project" value="TreeGrafter"/>
</dbReference>
<feature type="transmembrane region" description="Helical" evidence="1">
    <location>
        <begin position="295"/>
        <end position="312"/>
    </location>
</feature>
<evidence type="ECO:0000256" key="1">
    <source>
        <dbReference type="SAM" id="Phobius"/>
    </source>
</evidence>
<reference evidence="3 4" key="1">
    <citation type="submission" date="2018-06" db="EMBL/GenBank/DDBJ databases">
        <title>Genomic Encyclopedia of Archaeal and Bacterial Type Strains, Phase II (KMG-II): from individual species to whole genera.</title>
        <authorList>
            <person name="Goeker M."/>
        </authorList>
    </citation>
    <scope>NUCLEOTIDE SEQUENCE [LARGE SCALE GENOMIC DNA]</scope>
    <source>
        <strain evidence="3 4">DSM 29821</strain>
    </source>
</reference>
<dbReference type="InterPro" id="IPR002656">
    <property type="entry name" value="Acyl_transf_3_dom"/>
</dbReference>
<dbReference type="Pfam" id="PF01757">
    <property type="entry name" value="Acyl_transf_3"/>
    <property type="match status" value="1"/>
</dbReference>
<dbReference type="GO" id="GO:0016020">
    <property type="term" value="C:membrane"/>
    <property type="evidence" value="ECO:0007669"/>
    <property type="project" value="TreeGrafter"/>
</dbReference>
<dbReference type="Proteomes" id="UP000249819">
    <property type="component" value="Unassembled WGS sequence"/>
</dbReference>
<sequence length="607" mass="69182">MPSKTEHAIKHSEFLNKAHTSSYRKDIDGLRAIAVLAVIVFHFGYLPNGYLGVDIFFVISGYLITKIVYNETLKNEFSVLKFYLRRIRRIIPLVLFTSSVALIIGLLVMLPDDLENLSQSIVATNFFANNILLLITSRDYWNTVNEFKPLMHTWSLAVEEQFYLFFPVIFLVFSGKKIKWILPLLIGLTIISLALYLFGTDSSKAFYCIQYRFFELSIGGIAAILFSNKSISGWYKLVLFAIIIPILLFDLGLSQKVQLLLIVAASTIMLLPSDGKQKPVAFLMENKIMMAIGKISFSLYMWHQIIIAYSRYFVFEKITVTDTLILSIIIVILSIFSYYLIEQPFRNKSIVKNSTLLFITGTLFIITTASSLFLYRKAGIIRDVPELDIYSSTITNNFSFSGYKRNAHIEYNAAVYDLDKNFTQSDKIKVLVIGNSFARDWVNVLQESKYAGKIEISYATDFNSAKDLAARISQSQYIFFSCLPKKDFDSLSLRWNIQASKCWNIGTKQFGANNGIIYNRRGNSDYCSQRINVADDINQENIKFKQEWGNKFIDLLGLATDSTGKIPVFTPNCKFISQDCAHLTKEGAKYFAQLLNNNPTINIFEGK</sequence>
<proteinExistence type="predicted"/>
<dbReference type="InterPro" id="IPR050879">
    <property type="entry name" value="Acyltransferase_3"/>
</dbReference>
<keyword evidence="1" id="KW-0472">Membrane</keyword>
<feature type="transmembrane region" description="Helical" evidence="1">
    <location>
        <begin position="90"/>
        <end position="110"/>
    </location>
</feature>
<feature type="transmembrane region" description="Helical" evidence="1">
    <location>
        <begin position="324"/>
        <end position="341"/>
    </location>
</feature>
<evidence type="ECO:0000259" key="2">
    <source>
        <dbReference type="Pfam" id="PF01757"/>
    </source>
</evidence>
<feature type="transmembrane region" description="Helical" evidence="1">
    <location>
        <begin position="29"/>
        <end position="45"/>
    </location>
</feature>
<comment type="caution">
    <text evidence="3">The sequence shown here is derived from an EMBL/GenBank/DDBJ whole genome shotgun (WGS) entry which is preliminary data.</text>
</comment>
<protein>
    <submittedName>
        <fullName evidence="3">Peptidoglycan/LPS O-acetylase OafA/YrhL</fullName>
    </submittedName>
</protein>
<keyword evidence="1" id="KW-0812">Transmembrane</keyword>
<feature type="domain" description="Acyltransferase 3" evidence="2">
    <location>
        <begin position="25"/>
        <end position="336"/>
    </location>
</feature>
<dbReference type="PANTHER" id="PTHR23028">
    <property type="entry name" value="ACETYLTRANSFERASE"/>
    <property type="match status" value="1"/>
</dbReference>
<evidence type="ECO:0000313" key="4">
    <source>
        <dbReference type="Proteomes" id="UP000249819"/>
    </source>
</evidence>
<feature type="transmembrane region" description="Helical" evidence="1">
    <location>
        <begin position="204"/>
        <end position="226"/>
    </location>
</feature>
<dbReference type="PANTHER" id="PTHR23028:SF53">
    <property type="entry name" value="ACYL_TRANSF_3 DOMAIN-CONTAINING PROTEIN"/>
    <property type="match status" value="1"/>
</dbReference>
<feature type="transmembrane region" description="Helical" evidence="1">
    <location>
        <begin position="233"/>
        <end position="251"/>
    </location>
</feature>
<dbReference type="EMBL" id="QLMA01000002">
    <property type="protein sequence ID" value="RAJ85826.1"/>
    <property type="molecule type" value="Genomic_DNA"/>
</dbReference>
<keyword evidence="1" id="KW-1133">Transmembrane helix</keyword>
<dbReference type="GO" id="GO:0016747">
    <property type="term" value="F:acyltransferase activity, transferring groups other than amino-acyl groups"/>
    <property type="evidence" value="ECO:0007669"/>
    <property type="project" value="InterPro"/>
</dbReference>
<feature type="transmembrane region" description="Helical" evidence="1">
    <location>
        <begin position="154"/>
        <end position="173"/>
    </location>
</feature>